<keyword evidence="1" id="KW-0812">Transmembrane</keyword>
<evidence type="ECO:0000256" key="1">
    <source>
        <dbReference type="SAM" id="Phobius"/>
    </source>
</evidence>
<comment type="caution">
    <text evidence="2">The sequence shown here is derived from an EMBL/GenBank/DDBJ whole genome shotgun (WGS) entry which is preliminary data.</text>
</comment>
<name>A0A7J9S0P3_METMI</name>
<gene>
    <name evidence="2" type="ORF">HNP97_001369</name>
</gene>
<keyword evidence="1" id="KW-1133">Transmembrane helix</keyword>
<dbReference type="AlphaFoldDB" id="A0A7J9S0P3"/>
<dbReference type="EMBL" id="JACHIQ010000002">
    <property type="protein sequence ID" value="MBB6067859.1"/>
    <property type="molecule type" value="Genomic_DNA"/>
</dbReference>
<evidence type="ECO:0000313" key="3">
    <source>
        <dbReference type="Proteomes" id="UP000584706"/>
    </source>
</evidence>
<reference evidence="2 3" key="1">
    <citation type="submission" date="2020-08" db="EMBL/GenBank/DDBJ databases">
        <title>Genomic Encyclopedia of Type Strains, Phase IV (KMG-V): Genome sequencing to study the core and pangenomes of soil and plant-associated prokaryotes.</title>
        <authorList>
            <person name="Whitman W."/>
        </authorList>
    </citation>
    <scope>NUCLEOTIDE SEQUENCE [LARGE SCALE GENOMIC DNA]</scope>
    <source>
        <strain evidence="2 3">DSM 7078</strain>
    </source>
</reference>
<keyword evidence="1" id="KW-0472">Membrane</keyword>
<accession>A0A7J9S0P3</accession>
<evidence type="ECO:0000313" key="2">
    <source>
        <dbReference type="EMBL" id="MBB6067859.1"/>
    </source>
</evidence>
<proteinExistence type="predicted"/>
<feature type="transmembrane region" description="Helical" evidence="1">
    <location>
        <begin position="86"/>
        <end position="102"/>
    </location>
</feature>
<dbReference type="RefSeq" id="WP_183546903.1">
    <property type="nucleotide sequence ID" value="NZ_JACHIQ010000002.1"/>
</dbReference>
<organism evidence="2 3">
    <name type="scientific">Methanococcus maripaludis</name>
    <name type="common">Methanococcus deltae</name>
    <dbReference type="NCBI Taxonomy" id="39152"/>
    <lineage>
        <taxon>Archaea</taxon>
        <taxon>Methanobacteriati</taxon>
        <taxon>Methanobacteriota</taxon>
        <taxon>Methanomada group</taxon>
        <taxon>Methanococci</taxon>
        <taxon>Methanococcales</taxon>
        <taxon>Methanococcaceae</taxon>
        <taxon>Methanococcus</taxon>
    </lineage>
</organism>
<protein>
    <submittedName>
        <fullName evidence="2">Uncharacterized protein</fullName>
    </submittedName>
</protein>
<sequence length="108" mass="12138">MDRLLYGLKRAITEGGPGALTSYVLESSVFVILNDPTYILLSRLCSLVGMVVLFSNMNYWGTLYALGWIVGVFFLAYHNLIGGFDFFMYVIAAGLVLFVRAERSYDIF</sequence>
<dbReference type="Proteomes" id="UP000584706">
    <property type="component" value="Unassembled WGS sequence"/>
</dbReference>